<dbReference type="Proteomes" id="UP000268469">
    <property type="component" value="Unassembled WGS sequence"/>
</dbReference>
<accession>A0A660SDK0</accession>
<dbReference type="CDD" id="cd15482">
    <property type="entry name" value="Sialidase_non-viral"/>
    <property type="match status" value="1"/>
</dbReference>
<dbReference type="InterPro" id="IPR036278">
    <property type="entry name" value="Sialidase_sf"/>
</dbReference>
<evidence type="ECO:0000313" key="2">
    <source>
        <dbReference type="Proteomes" id="UP000268469"/>
    </source>
</evidence>
<dbReference type="EMBL" id="QNBE01000123">
    <property type="protein sequence ID" value="RKX68878.1"/>
    <property type="molecule type" value="Genomic_DNA"/>
</dbReference>
<name>A0A660SDK0_UNCW3</name>
<proteinExistence type="predicted"/>
<evidence type="ECO:0008006" key="3">
    <source>
        <dbReference type="Google" id="ProtNLM"/>
    </source>
</evidence>
<dbReference type="PANTHER" id="PTHR36842">
    <property type="entry name" value="PROTEIN TOLB HOMOLOG"/>
    <property type="match status" value="1"/>
</dbReference>
<gene>
    <name evidence="1" type="ORF">DRP53_09805</name>
</gene>
<evidence type="ECO:0000313" key="1">
    <source>
        <dbReference type="EMBL" id="RKX68878.1"/>
    </source>
</evidence>
<protein>
    <recommendedName>
        <fullName evidence="3">Sialidase domain-containing protein</fullName>
    </recommendedName>
</protein>
<organism evidence="1 2">
    <name type="scientific">candidate division WOR-3 bacterium</name>
    <dbReference type="NCBI Taxonomy" id="2052148"/>
    <lineage>
        <taxon>Bacteria</taxon>
        <taxon>Bacteria division WOR-3</taxon>
    </lineage>
</organism>
<sequence>MAEWEPDLRLTFDDSSSWVCENNGRCIVSHNNYVHIVWSDFRSQGAEIYCKRSTDYGQSWEADRRLTFDSVAGPSSGMAAIAISGAYLHLVWRDTRDGNREIYYKRSSDNGLTWSNDVRLTNDPGISGLPSITAEDSMVYLVWQDDREGNFEIFFKYSTNWGEDWSDDIRLTNDPGVSAYPTIAVQDSLLHLAWHDNRDGNAEIYYKRSTNWGISWSPDTRLTEDPDLSGLPTIALSGSYVHLCWMDRRDGNGEIYYKWSSDHGLTWSVDRRLTNAPYKSSYPSLVAEGKNLHLAWYDFRDGNAEIYYKNSTDQGVNWSSDLRLTNSSGTSQWPSIALADTMLNLVWMDDRDGNWEIYYKRNPNGNVYLNQERSPKITPLLLRIDNRIEIDGLPSGSRLYLFDPLGRRLNTLQVKNQRAVVPLPYSAGLYLLVIETPISVTNQWIVVIK</sequence>
<dbReference type="AlphaFoldDB" id="A0A660SDK0"/>
<reference evidence="1 2" key="1">
    <citation type="submission" date="2018-06" db="EMBL/GenBank/DDBJ databases">
        <title>Extensive metabolic versatility and redundancy in microbially diverse, dynamic hydrothermal sediments.</title>
        <authorList>
            <person name="Dombrowski N."/>
            <person name="Teske A."/>
            <person name="Baker B.J."/>
        </authorList>
    </citation>
    <scope>NUCLEOTIDE SEQUENCE [LARGE SCALE GENOMIC DNA]</scope>
    <source>
        <strain evidence="1">B36_G15</strain>
    </source>
</reference>
<dbReference type="Gene3D" id="2.120.10.10">
    <property type="match status" value="2"/>
</dbReference>
<dbReference type="SUPFAM" id="SSF50939">
    <property type="entry name" value="Sialidases"/>
    <property type="match status" value="2"/>
</dbReference>
<comment type="caution">
    <text evidence="1">The sequence shown here is derived from an EMBL/GenBank/DDBJ whole genome shotgun (WGS) entry which is preliminary data.</text>
</comment>
<dbReference type="PANTHER" id="PTHR36842:SF1">
    <property type="entry name" value="PROTEIN TOLB"/>
    <property type="match status" value="1"/>
</dbReference>